<evidence type="ECO:0000313" key="2">
    <source>
        <dbReference type="EMBL" id="AQS49404.1"/>
    </source>
</evidence>
<reference evidence="2 3" key="1">
    <citation type="submission" date="2017-01" db="EMBL/GenBank/DDBJ databases">
        <title>The complete genome sequence of a sulfur-oxidizing marine bacterium Thioclava sp. 25B10_4T.</title>
        <authorList>
            <person name="Liu Y."/>
            <person name="Lai Q."/>
            <person name="Shao Z."/>
        </authorList>
    </citation>
    <scope>NUCLEOTIDE SEQUENCE [LARGE SCALE GENOMIC DNA]</scope>
    <source>
        <strain evidence="2 3">25B10_4</strain>
    </source>
</reference>
<dbReference type="SUPFAM" id="SSF56300">
    <property type="entry name" value="Metallo-dependent phosphatases"/>
    <property type="match status" value="1"/>
</dbReference>
<dbReference type="Proteomes" id="UP000185622">
    <property type="component" value="Chromosome"/>
</dbReference>
<accession>A0ABM6IKK6</accession>
<feature type="chain" id="PRO_5047197781" description="Calcineurin-like phosphoesterase domain-containing protein" evidence="1">
    <location>
        <begin position="30"/>
        <end position="353"/>
    </location>
</feature>
<name>A0ABM6IKK6_9RHOB</name>
<evidence type="ECO:0000256" key="1">
    <source>
        <dbReference type="SAM" id="SignalP"/>
    </source>
</evidence>
<sequence length="353" mass="39097">MPRPSRSITLCAALAAAVLSTALLAPAHAQSASDAGVLKVALWGDEFYSKDPEEKANWIDQTVASMNAHDLDFTIFAGDTKSGSSECTDQAIGADVQAIFNRLDMPTLYALGDNEWVDCHRTNNGSYDPVERLSYLRKTFFTAAKSQGQNPIDVERQGTPGEAYSENSRFERDNVMFVALNVPGSNNNLVVTDKQCTKKSDRTQADCDAATAEYEARNPKNVEWLKESFATARENNDAGILIDIQADIFFPFELSDGGYEEDFLPTLDDKNGFTDFYKSLVEETHNFEGQVLLVHGDSHYFKVDKPMIQPDGRSTANFTRVEVFGSSDNSWVEMTVDPKSDAVFSFQPVVLKQ</sequence>
<organism evidence="2 3">
    <name type="scientific">Thioclava nitratireducens</name>
    <dbReference type="NCBI Taxonomy" id="1915078"/>
    <lineage>
        <taxon>Bacteria</taxon>
        <taxon>Pseudomonadati</taxon>
        <taxon>Pseudomonadota</taxon>
        <taxon>Alphaproteobacteria</taxon>
        <taxon>Rhodobacterales</taxon>
        <taxon>Paracoccaceae</taxon>
        <taxon>Thioclava</taxon>
    </lineage>
</organism>
<feature type="signal peptide" evidence="1">
    <location>
        <begin position="1"/>
        <end position="29"/>
    </location>
</feature>
<protein>
    <recommendedName>
        <fullName evidence="4">Calcineurin-like phosphoesterase domain-containing protein</fullName>
    </recommendedName>
</protein>
<dbReference type="InterPro" id="IPR029052">
    <property type="entry name" value="Metallo-depent_PP-like"/>
</dbReference>
<evidence type="ECO:0008006" key="4">
    <source>
        <dbReference type="Google" id="ProtNLM"/>
    </source>
</evidence>
<dbReference type="RefSeq" id="WP_075773895.1">
    <property type="nucleotide sequence ID" value="NZ_CP019437.1"/>
</dbReference>
<keyword evidence="3" id="KW-1185">Reference proteome</keyword>
<gene>
    <name evidence="2" type="ORF">BMG03_17600</name>
</gene>
<proteinExistence type="predicted"/>
<evidence type="ECO:0000313" key="3">
    <source>
        <dbReference type="Proteomes" id="UP000185622"/>
    </source>
</evidence>
<keyword evidence="1" id="KW-0732">Signal</keyword>
<dbReference type="EMBL" id="CP019437">
    <property type="protein sequence ID" value="AQS49404.1"/>
    <property type="molecule type" value="Genomic_DNA"/>
</dbReference>